<dbReference type="EMBL" id="CP066007">
    <property type="protein sequence ID" value="QQB46673.1"/>
    <property type="molecule type" value="Genomic_DNA"/>
</dbReference>
<dbReference type="AlphaFoldDB" id="A0A7T4EG34"/>
<protein>
    <submittedName>
        <fullName evidence="2">Uncharacterized protein</fullName>
    </submittedName>
</protein>
<organism evidence="2 3">
    <name type="scientific">Corynebacterium glucuronolyticum</name>
    <dbReference type="NCBI Taxonomy" id="39791"/>
    <lineage>
        <taxon>Bacteria</taxon>
        <taxon>Bacillati</taxon>
        <taxon>Actinomycetota</taxon>
        <taxon>Actinomycetes</taxon>
        <taxon>Mycobacteriales</taxon>
        <taxon>Corynebacteriaceae</taxon>
        <taxon>Corynebacterium</taxon>
    </lineage>
</organism>
<evidence type="ECO:0000256" key="1">
    <source>
        <dbReference type="SAM" id="Phobius"/>
    </source>
</evidence>
<feature type="transmembrane region" description="Helical" evidence="1">
    <location>
        <begin position="6"/>
        <end position="27"/>
    </location>
</feature>
<evidence type="ECO:0000313" key="2">
    <source>
        <dbReference type="EMBL" id="QQB46673.1"/>
    </source>
</evidence>
<reference evidence="2 3" key="1">
    <citation type="submission" date="2020-12" db="EMBL/GenBank/DDBJ databases">
        <title>FDA dAtabase for Regulatory Grade micrObial Sequences (FDA-ARGOS): Supporting development and validation of Infectious Disease Dx tests.</title>
        <authorList>
            <person name="Sproer C."/>
            <person name="Gronow S."/>
            <person name="Severitt S."/>
            <person name="Schroder I."/>
            <person name="Tallon L."/>
            <person name="Sadzewicz L."/>
            <person name="Zhao X."/>
            <person name="Boylan J."/>
            <person name="Ott S."/>
            <person name="Bowen H."/>
            <person name="Vavikolanu K."/>
            <person name="Mehta A."/>
            <person name="Aluvathingal J."/>
            <person name="Nadendla S."/>
            <person name="Lowell S."/>
            <person name="Myers T."/>
            <person name="Yan Y."/>
            <person name="Sichtig H."/>
        </authorList>
    </citation>
    <scope>NUCLEOTIDE SEQUENCE [LARGE SCALE GENOMIC DNA]</scope>
    <source>
        <strain evidence="2 3">FDAARGOS_1053</strain>
    </source>
</reference>
<keyword evidence="1" id="KW-1133">Transmembrane helix</keyword>
<gene>
    <name evidence="2" type="ORF">I6I10_01635</name>
</gene>
<evidence type="ECO:0000313" key="3">
    <source>
        <dbReference type="Proteomes" id="UP000596145"/>
    </source>
</evidence>
<keyword evidence="1" id="KW-0472">Membrane</keyword>
<name>A0A7T4EG34_9CORY</name>
<proteinExistence type="predicted"/>
<dbReference type="Proteomes" id="UP000596145">
    <property type="component" value="Chromosome"/>
</dbReference>
<sequence length="153" mass="16426">MQYKLQPTVGVFGIVAALVYLFAPALLPKLFDEPYREPVTIGDDIALPDSPSCELDFGTGLLTGYKCGPDFVRSEEIGEVKDPKLAARRMWEAEMLLPTEAEPVTEGNVTMLRDGDTAVLLAPTGDKDGVYTVAIASGILIDPTLNALQAVNV</sequence>
<dbReference type="RefSeq" id="WP_070740646.1">
    <property type="nucleotide sequence ID" value="NZ_CP066007.1"/>
</dbReference>
<dbReference type="OrthoDB" id="9926578at2"/>
<keyword evidence="1" id="KW-0812">Transmembrane</keyword>
<accession>A0A7T4EG34</accession>
<dbReference type="GeneID" id="92758989"/>